<reference evidence="2" key="1">
    <citation type="submission" date="2013-11" db="EMBL/GenBank/DDBJ databases">
        <authorList>
            <person name="Hoang H.T."/>
            <person name="Killian M.L."/>
            <person name="Madson D.M."/>
            <person name="Arruda P.H.E."/>
            <person name="Sun D."/>
            <person name="Schwartz K.J."/>
            <person name="Yoon K."/>
        </authorList>
    </citation>
    <scope>NUCLEOTIDE SEQUENCE [LARGE SCALE GENOMIC DNA]</scope>
    <source>
        <strain evidence="2">CDK2</strain>
    </source>
</reference>
<dbReference type="EMBL" id="LGUC01000002">
    <property type="protein sequence ID" value="KPN28939.1"/>
    <property type="molecule type" value="Genomic_DNA"/>
</dbReference>
<evidence type="ECO:0000313" key="2">
    <source>
        <dbReference type="Proteomes" id="UP000050535"/>
    </source>
</evidence>
<evidence type="ECO:0000313" key="1">
    <source>
        <dbReference type="EMBL" id="KPN28939.1"/>
    </source>
</evidence>
<dbReference type="Proteomes" id="UP000050535">
    <property type="component" value="Unassembled WGS sequence"/>
</dbReference>
<organism evidence="1 2">
    <name type="scientific">Halolamina pelagica</name>
    <dbReference type="NCBI Taxonomy" id="699431"/>
    <lineage>
        <taxon>Archaea</taxon>
        <taxon>Methanobacteriati</taxon>
        <taxon>Methanobacteriota</taxon>
        <taxon>Stenosarchaea group</taxon>
        <taxon>Halobacteria</taxon>
        <taxon>Halobacteriales</taxon>
        <taxon>Haloferacaceae</taxon>
    </lineage>
</organism>
<keyword evidence="2" id="KW-1185">Reference proteome</keyword>
<accession>A0A0N8HZA2</accession>
<sequence length="232" mass="24885">MGHKVHSTPAEDIVAGDRSSNQCLNVNVCKASGQTADDRNDAASAIEEGLSELYVKNTIDGYVIRQWDVEHSANSNSNVLEEWANWLNNNHKPTNGTWLLVHGIAGGGSGSGWNAAVLGPSAFDQAVPATVSTTRVTNRSMFKSLALHEVLHTTIDNSDGDIKEMTEGEGNHHYLGKDFYKNGKDYRTPMSVGHGTASEKGTCSEYRALGVSYTRSPSSCTIDAVNASANNI</sequence>
<dbReference type="STRING" id="699431.SY89_03173"/>
<comment type="caution">
    <text evidence="1">The sequence shown here is derived from an EMBL/GenBank/DDBJ whole genome shotgun (WGS) entry which is preliminary data.</text>
</comment>
<proteinExistence type="predicted"/>
<gene>
    <name evidence="1" type="ORF">SY89_03173</name>
</gene>
<protein>
    <submittedName>
        <fullName evidence="1">Uncharacterized protein</fullName>
    </submittedName>
</protein>
<dbReference type="AlphaFoldDB" id="A0A0N8HZA2"/>
<dbReference type="RefSeq" id="WP_144427261.1">
    <property type="nucleotide sequence ID" value="NZ_LGUC01000002.1"/>
</dbReference>
<name>A0A0N8HZA2_9EURY</name>